<evidence type="ECO:0000313" key="2">
    <source>
        <dbReference type="EMBL" id="KAL2652068.1"/>
    </source>
</evidence>
<name>A0ABD1ZL29_9MARC</name>
<feature type="region of interest" description="Disordered" evidence="1">
    <location>
        <begin position="25"/>
        <end position="86"/>
    </location>
</feature>
<protein>
    <submittedName>
        <fullName evidence="2">Uncharacterized protein</fullName>
    </submittedName>
</protein>
<organism evidence="2 3">
    <name type="scientific">Riccia fluitans</name>
    <dbReference type="NCBI Taxonomy" id="41844"/>
    <lineage>
        <taxon>Eukaryota</taxon>
        <taxon>Viridiplantae</taxon>
        <taxon>Streptophyta</taxon>
        <taxon>Embryophyta</taxon>
        <taxon>Marchantiophyta</taxon>
        <taxon>Marchantiopsida</taxon>
        <taxon>Marchantiidae</taxon>
        <taxon>Marchantiales</taxon>
        <taxon>Ricciaceae</taxon>
        <taxon>Riccia</taxon>
    </lineage>
</organism>
<evidence type="ECO:0000256" key="1">
    <source>
        <dbReference type="SAM" id="MobiDB-lite"/>
    </source>
</evidence>
<keyword evidence="3" id="KW-1185">Reference proteome</keyword>
<proteinExistence type="predicted"/>
<reference evidence="2 3" key="1">
    <citation type="submission" date="2024-09" db="EMBL/GenBank/DDBJ databases">
        <title>Chromosome-scale assembly of Riccia fluitans.</title>
        <authorList>
            <person name="Paukszto L."/>
            <person name="Sawicki J."/>
            <person name="Karawczyk K."/>
            <person name="Piernik-Szablinska J."/>
            <person name="Szczecinska M."/>
            <person name="Mazdziarz M."/>
        </authorList>
    </citation>
    <scope>NUCLEOTIDE SEQUENCE [LARGE SCALE GENOMIC DNA]</scope>
    <source>
        <strain evidence="2">Rf_01</strain>
        <tissue evidence="2">Aerial parts of the thallus</tissue>
    </source>
</reference>
<feature type="compositionally biased region" description="Polar residues" evidence="1">
    <location>
        <begin position="75"/>
        <end position="86"/>
    </location>
</feature>
<sequence>MTPGSAVRESSPCVPEEMNFREEAVWNPRYSSTDRRNAGGAGRPGKQTSFTPAPGAAGTNQSVKVERRNRRPSEGYTNWATLSPQE</sequence>
<gene>
    <name evidence="2" type="ORF">R1flu_020196</name>
</gene>
<evidence type="ECO:0000313" key="3">
    <source>
        <dbReference type="Proteomes" id="UP001605036"/>
    </source>
</evidence>
<dbReference type="Proteomes" id="UP001605036">
    <property type="component" value="Unassembled WGS sequence"/>
</dbReference>
<comment type="caution">
    <text evidence="2">The sequence shown here is derived from an EMBL/GenBank/DDBJ whole genome shotgun (WGS) entry which is preliminary data.</text>
</comment>
<dbReference type="AlphaFoldDB" id="A0ABD1ZL29"/>
<dbReference type="EMBL" id="JBHFFA010000001">
    <property type="protein sequence ID" value="KAL2652068.1"/>
    <property type="molecule type" value="Genomic_DNA"/>
</dbReference>
<accession>A0ABD1ZL29</accession>